<sequence length="311" mass="33638">MVYKNYVGGVWVEGVTKKTFQNINPATGEVVSEFQDSAPVDVDTAVEIAHDAFRMWKNTPAPKRGEILYKASELLIRDKECIAKNMTQEMGKPLAETRGDVQEAIDMGFYAAGEGRRMAGEVVPSELNNKWCMSRKEPIGVVGAITPWNFPIAIPSWKAFPALVAGNTMVIKPAEDTPWSVIKLAEIFHEAGLPSGVFNVVTGYGVTAGMPLLVNPKVKMISFTGSTATGKIVATTCATMMKPYSLEMGGKNGIVVMDDADIDLAVDGVVWGAFGTTGQRCTACSRVMVHENVHEEFIEKLVAKTKTLSLG</sequence>
<protein>
    <recommendedName>
        <fullName evidence="3">Aldehyde dehydrogenase domain-containing protein</fullName>
    </recommendedName>
</protein>
<comment type="similarity">
    <text evidence="1">Belongs to the aldehyde dehydrogenase family.</text>
</comment>
<dbReference type="Gene3D" id="3.40.605.10">
    <property type="entry name" value="Aldehyde Dehydrogenase, Chain A, domain 1"/>
    <property type="match status" value="1"/>
</dbReference>
<dbReference type="SUPFAM" id="SSF53720">
    <property type="entry name" value="ALDH-like"/>
    <property type="match status" value="1"/>
</dbReference>
<organism evidence="4">
    <name type="scientific">marine metagenome</name>
    <dbReference type="NCBI Taxonomy" id="408172"/>
    <lineage>
        <taxon>unclassified sequences</taxon>
        <taxon>metagenomes</taxon>
        <taxon>ecological metagenomes</taxon>
    </lineage>
</organism>
<dbReference type="Gene3D" id="3.40.309.10">
    <property type="entry name" value="Aldehyde Dehydrogenase, Chain A, domain 2"/>
    <property type="match status" value="1"/>
</dbReference>
<dbReference type="FunFam" id="3.40.605.10:FF:000007">
    <property type="entry name" value="NAD/NADP-dependent betaine aldehyde dehydrogenase"/>
    <property type="match status" value="1"/>
</dbReference>
<dbReference type="InterPro" id="IPR016162">
    <property type="entry name" value="Ald_DH_N"/>
</dbReference>
<evidence type="ECO:0000256" key="2">
    <source>
        <dbReference type="ARBA" id="ARBA00023002"/>
    </source>
</evidence>
<evidence type="ECO:0000256" key="1">
    <source>
        <dbReference type="ARBA" id="ARBA00009986"/>
    </source>
</evidence>
<dbReference type="PANTHER" id="PTHR43353:SF5">
    <property type="entry name" value="SUCCINATE-SEMIALDEHYDE DEHYDROGENASE, MITOCHONDRIAL"/>
    <property type="match status" value="1"/>
</dbReference>
<feature type="domain" description="Aldehyde dehydrogenase" evidence="3">
    <location>
        <begin position="11"/>
        <end position="311"/>
    </location>
</feature>
<dbReference type="InterPro" id="IPR015590">
    <property type="entry name" value="Aldehyde_DH_dom"/>
</dbReference>
<keyword evidence="2" id="KW-0560">Oxidoreductase</keyword>
<dbReference type="PANTHER" id="PTHR43353">
    <property type="entry name" value="SUCCINATE-SEMIALDEHYDE DEHYDROGENASE, MITOCHONDRIAL"/>
    <property type="match status" value="1"/>
</dbReference>
<proteinExistence type="inferred from homology"/>
<dbReference type="InterPro" id="IPR050740">
    <property type="entry name" value="Aldehyde_DH_Superfamily"/>
</dbReference>
<gene>
    <name evidence="4" type="ORF">METZ01_LOCUS83115</name>
</gene>
<reference evidence="4" key="1">
    <citation type="submission" date="2018-05" db="EMBL/GenBank/DDBJ databases">
        <authorList>
            <person name="Lanie J.A."/>
            <person name="Ng W.-L."/>
            <person name="Kazmierczak K.M."/>
            <person name="Andrzejewski T.M."/>
            <person name="Davidsen T.M."/>
            <person name="Wayne K.J."/>
            <person name="Tettelin H."/>
            <person name="Glass J.I."/>
            <person name="Rusch D."/>
            <person name="Podicherti R."/>
            <person name="Tsui H.-C.T."/>
            <person name="Winkler M.E."/>
        </authorList>
    </citation>
    <scope>NUCLEOTIDE SEQUENCE</scope>
</reference>
<accession>A0A381UR66</accession>
<dbReference type="InterPro" id="IPR016163">
    <property type="entry name" value="Ald_DH_C"/>
</dbReference>
<dbReference type="AlphaFoldDB" id="A0A381UR66"/>
<dbReference type="EMBL" id="UINC01006895">
    <property type="protein sequence ID" value="SVA30261.1"/>
    <property type="molecule type" value="Genomic_DNA"/>
</dbReference>
<dbReference type="GO" id="GO:0016620">
    <property type="term" value="F:oxidoreductase activity, acting on the aldehyde or oxo group of donors, NAD or NADP as acceptor"/>
    <property type="evidence" value="ECO:0007669"/>
    <property type="project" value="InterPro"/>
</dbReference>
<evidence type="ECO:0000259" key="3">
    <source>
        <dbReference type="Pfam" id="PF00171"/>
    </source>
</evidence>
<evidence type="ECO:0000313" key="4">
    <source>
        <dbReference type="EMBL" id="SVA30261.1"/>
    </source>
</evidence>
<dbReference type="Pfam" id="PF00171">
    <property type="entry name" value="Aldedh"/>
    <property type="match status" value="1"/>
</dbReference>
<feature type="non-terminal residue" evidence="4">
    <location>
        <position position="311"/>
    </location>
</feature>
<dbReference type="InterPro" id="IPR016161">
    <property type="entry name" value="Ald_DH/histidinol_DH"/>
</dbReference>
<dbReference type="PROSITE" id="PS00070">
    <property type="entry name" value="ALDEHYDE_DEHYDR_CYS"/>
    <property type="match status" value="1"/>
</dbReference>
<name>A0A381UR66_9ZZZZ</name>
<dbReference type="InterPro" id="IPR016160">
    <property type="entry name" value="Ald_DH_CS_CYS"/>
</dbReference>